<dbReference type="Proteomes" id="UP000007148">
    <property type="component" value="Unassembled WGS sequence"/>
</dbReference>
<proteinExistence type="predicted"/>
<feature type="region of interest" description="Disordered" evidence="1">
    <location>
        <begin position="1"/>
        <end position="27"/>
    </location>
</feature>
<sequence length="572" mass="62844">MSAAAFHTADTWLHQSQQGTTDPAADESPSPYEYRLLLNIFTSGNVFAAWTSLKYIMQRRRGDGSSHAVSHILQTSFITLWITLILTYTIISLDFILHHFSTATLVRQSPTFNDRNRFQYGRRLKSECLTVNEASNTPCTIQYEFRPMSHMDQVTITAYPEALHIGNGDSMYHAVATAPLPDNNAQYAAALVPARTSITPGATFEADTVGMYATCQVVTNSCVFNTNCRGVGCISVSCQPPGYPATNAYTVIAEQSLYTYNPSTNKWVPNQWNGTLFNNYTFHYGAAFDIDADTSQNGMENNNVWGHGNESPYATILLICSVTVADMKVQYVDPSLSTITSSNNTTFDESHGFTVLSYTPTTSNATTRAVTAVLDMPFSPVNTLYDVLQPLAVTLNATEFVRAFEREYARTYLPFAHSAFEVIPATSTSVTAIVEGAIIPTPGLLVYSGLLILFGLFALLQGGLAMGVSKTALWKPKVDKARSKGKVKSEEKNRKDGEWINIAQLAAERLTSSCALVYEALERRRRSTEENCSHSVQSAGIEMFAEGTRGEQPGIESRVLFSIEQRGAFVLG</sequence>
<dbReference type="eggNOG" id="ENOG502SAP5">
    <property type="taxonomic scope" value="Eukaryota"/>
</dbReference>
<name>G4TS82_SERID</name>
<evidence type="ECO:0000313" key="3">
    <source>
        <dbReference type="EMBL" id="CCA74175.1"/>
    </source>
</evidence>
<feature type="transmembrane region" description="Helical" evidence="2">
    <location>
        <begin position="444"/>
        <end position="468"/>
    </location>
</feature>
<dbReference type="HOGENOM" id="CLU_402305_0_0_1"/>
<comment type="caution">
    <text evidence="3">The sequence shown here is derived from an EMBL/GenBank/DDBJ whole genome shotgun (WGS) entry which is preliminary data.</text>
</comment>
<organism evidence="3 4">
    <name type="scientific">Serendipita indica (strain DSM 11827)</name>
    <name type="common">Root endophyte fungus</name>
    <name type="synonym">Piriformospora indica</name>
    <dbReference type="NCBI Taxonomy" id="1109443"/>
    <lineage>
        <taxon>Eukaryota</taxon>
        <taxon>Fungi</taxon>
        <taxon>Dikarya</taxon>
        <taxon>Basidiomycota</taxon>
        <taxon>Agaricomycotina</taxon>
        <taxon>Agaricomycetes</taxon>
        <taxon>Sebacinales</taxon>
        <taxon>Serendipitaceae</taxon>
        <taxon>Serendipita</taxon>
    </lineage>
</organism>
<accession>G4TS82</accession>
<protein>
    <submittedName>
        <fullName evidence="3">Uncharacterized protein</fullName>
    </submittedName>
</protein>
<feature type="transmembrane region" description="Helical" evidence="2">
    <location>
        <begin position="36"/>
        <end position="56"/>
    </location>
</feature>
<dbReference type="OrthoDB" id="3357029at2759"/>
<gene>
    <name evidence="3" type="ORF">PIIN_08128</name>
</gene>
<keyword evidence="2" id="KW-0812">Transmembrane</keyword>
<dbReference type="EMBL" id="CAFZ01000286">
    <property type="protein sequence ID" value="CCA74175.1"/>
    <property type="molecule type" value="Genomic_DNA"/>
</dbReference>
<evidence type="ECO:0000256" key="2">
    <source>
        <dbReference type="SAM" id="Phobius"/>
    </source>
</evidence>
<dbReference type="AlphaFoldDB" id="G4TS82"/>
<keyword evidence="4" id="KW-1185">Reference proteome</keyword>
<keyword evidence="2" id="KW-0472">Membrane</keyword>
<evidence type="ECO:0000256" key="1">
    <source>
        <dbReference type="SAM" id="MobiDB-lite"/>
    </source>
</evidence>
<keyword evidence="2" id="KW-1133">Transmembrane helix</keyword>
<feature type="transmembrane region" description="Helical" evidence="2">
    <location>
        <begin position="77"/>
        <end position="100"/>
    </location>
</feature>
<evidence type="ECO:0000313" key="4">
    <source>
        <dbReference type="Proteomes" id="UP000007148"/>
    </source>
</evidence>
<reference evidence="3 4" key="1">
    <citation type="journal article" date="2011" name="PLoS Pathog.">
        <title>Endophytic Life Strategies Decoded by Genome and Transcriptome Analyses of the Mutualistic Root Symbiont Piriformospora indica.</title>
        <authorList>
            <person name="Zuccaro A."/>
            <person name="Lahrmann U."/>
            <person name="Guldener U."/>
            <person name="Langen G."/>
            <person name="Pfiffi S."/>
            <person name="Biedenkopf D."/>
            <person name="Wong P."/>
            <person name="Samans B."/>
            <person name="Grimm C."/>
            <person name="Basiewicz M."/>
            <person name="Murat C."/>
            <person name="Martin F."/>
            <person name="Kogel K.H."/>
        </authorList>
    </citation>
    <scope>NUCLEOTIDE SEQUENCE [LARGE SCALE GENOMIC DNA]</scope>
    <source>
        <strain evidence="3 4">DSM 11827</strain>
    </source>
</reference>
<dbReference type="STRING" id="1109443.G4TS82"/>
<dbReference type="InParanoid" id="G4TS82"/>